<reference evidence="3" key="1">
    <citation type="submission" date="2021-01" db="EMBL/GenBank/DDBJ databases">
        <title>Adiantum capillus-veneris genome.</title>
        <authorList>
            <person name="Fang Y."/>
            <person name="Liao Q."/>
        </authorList>
    </citation>
    <scope>NUCLEOTIDE SEQUENCE</scope>
    <source>
        <strain evidence="3">H3</strain>
        <tissue evidence="3">Leaf</tissue>
    </source>
</reference>
<dbReference type="PANTHER" id="PTHR31307">
    <property type="entry name" value="TRIHELIX TRANSCRIPTION FACTOR ASIL2"/>
    <property type="match status" value="1"/>
</dbReference>
<dbReference type="OrthoDB" id="1900300at2759"/>
<feature type="region of interest" description="Disordered" evidence="1">
    <location>
        <begin position="359"/>
        <end position="379"/>
    </location>
</feature>
<evidence type="ECO:0000259" key="2">
    <source>
        <dbReference type="Pfam" id="PF13837"/>
    </source>
</evidence>
<dbReference type="EMBL" id="JABFUD020000017">
    <property type="protein sequence ID" value="KAI5066817.1"/>
    <property type="molecule type" value="Genomic_DNA"/>
</dbReference>
<dbReference type="InterPro" id="IPR044822">
    <property type="entry name" value="Myb_DNA-bind_4"/>
</dbReference>
<evidence type="ECO:0000313" key="3">
    <source>
        <dbReference type="EMBL" id="KAI5066817.1"/>
    </source>
</evidence>
<proteinExistence type="predicted"/>
<dbReference type="InterPro" id="IPR044823">
    <property type="entry name" value="ASIL1/2-like"/>
</dbReference>
<protein>
    <recommendedName>
        <fullName evidence="2">Myb/SANT-like DNA-binding domain-containing protein</fullName>
    </recommendedName>
</protein>
<feature type="compositionally biased region" description="Basic residues" evidence="1">
    <location>
        <begin position="360"/>
        <end position="372"/>
    </location>
</feature>
<feature type="compositionally biased region" description="Polar residues" evidence="1">
    <location>
        <begin position="280"/>
        <end position="289"/>
    </location>
</feature>
<dbReference type="PANTHER" id="PTHR31307:SF63">
    <property type="entry name" value="MYB_SANT-LIKE DNA-BINDING DOMAIN-CONTAINING PROTEIN"/>
    <property type="match status" value="1"/>
</dbReference>
<evidence type="ECO:0000256" key="1">
    <source>
        <dbReference type="SAM" id="MobiDB-lite"/>
    </source>
</evidence>
<dbReference type="Proteomes" id="UP000886520">
    <property type="component" value="Chromosome 17"/>
</dbReference>
<keyword evidence="4" id="KW-1185">Reference proteome</keyword>
<dbReference type="Pfam" id="PF13837">
    <property type="entry name" value="Myb_DNA-bind_4"/>
    <property type="match status" value="1"/>
</dbReference>
<comment type="caution">
    <text evidence="3">The sequence shown here is derived from an EMBL/GenBank/DDBJ whole genome shotgun (WGS) entry which is preliminary data.</text>
</comment>
<feature type="region of interest" description="Disordered" evidence="1">
    <location>
        <begin position="154"/>
        <end position="229"/>
    </location>
</feature>
<feature type="domain" description="Myb/SANT-like DNA-binding" evidence="2">
    <location>
        <begin position="18"/>
        <end position="103"/>
    </location>
</feature>
<feature type="compositionally biased region" description="Acidic residues" evidence="1">
    <location>
        <begin position="212"/>
        <end position="223"/>
    </location>
</feature>
<name>A0A9D4ZAH7_ADICA</name>
<gene>
    <name evidence="3" type="ORF">GOP47_0017345</name>
</gene>
<feature type="region of interest" description="Disordered" evidence="1">
    <location>
        <begin position="271"/>
        <end position="299"/>
    </location>
</feature>
<accession>A0A9D4ZAH7</accession>
<evidence type="ECO:0000313" key="4">
    <source>
        <dbReference type="Proteomes" id="UP000886520"/>
    </source>
</evidence>
<dbReference type="AlphaFoldDB" id="A0A9D4ZAH7"/>
<sequence length="379" mass="43161">MAMAKKQGFPYSATIPSSEWPDKAVSILLKTYAQKFSVDRGYLRTQDWQEVAYAVNSVCDHLKTLKQCRDKVDSLKRRYKIEKRKAVTGGEVSWPFFHRLDDIMNSVLKQGKMPYSTHTNASSAHGSADADGGDDVDIVDEAVEFQYVGKGEDDVGNVGMHLQERCDNGGANRNGVDGKEDKGGLNSHDSLSASSDIPPYLKSNKHSRNADDDYDESEEEDDALNGYSYRHPFHDRSYRRYKQHQQNFFRSHRRRLPDHVYHDYFLQPHPRFPSRPRTFSGGTQESTDNSSHERVKRSFSRAHKRKLECDNGIDALADAVTGLSKPRAATSFADMFARIECAKMEILKKLRLEFTQLDKRNKRSSSSRKSHRSSMSTSC</sequence>
<organism evidence="3 4">
    <name type="scientific">Adiantum capillus-veneris</name>
    <name type="common">Maidenhair fern</name>
    <dbReference type="NCBI Taxonomy" id="13818"/>
    <lineage>
        <taxon>Eukaryota</taxon>
        <taxon>Viridiplantae</taxon>
        <taxon>Streptophyta</taxon>
        <taxon>Embryophyta</taxon>
        <taxon>Tracheophyta</taxon>
        <taxon>Polypodiopsida</taxon>
        <taxon>Polypodiidae</taxon>
        <taxon>Polypodiales</taxon>
        <taxon>Pteridineae</taxon>
        <taxon>Pteridaceae</taxon>
        <taxon>Vittarioideae</taxon>
        <taxon>Adiantum</taxon>
    </lineage>
</organism>